<dbReference type="InParanoid" id="A0A0C3N903"/>
<dbReference type="AlphaFoldDB" id="A0A0C3N903"/>
<dbReference type="InterPro" id="IPR007073">
    <property type="entry name" value="RNA_pol_Rpb1_7"/>
</dbReference>
<dbReference type="OrthoDB" id="3055786at2759"/>
<proteinExistence type="predicted"/>
<keyword evidence="4" id="KW-1185">Reference proteome</keyword>
<evidence type="ECO:0000259" key="2">
    <source>
        <dbReference type="Pfam" id="PF04990"/>
    </source>
</evidence>
<dbReference type="InterPro" id="IPR038593">
    <property type="entry name" value="RNA_pol_Rpb1_7_sf"/>
</dbReference>
<evidence type="ECO:0000313" key="4">
    <source>
        <dbReference type="Proteomes" id="UP000054217"/>
    </source>
</evidence>
<dbReference type="Proteomes" id="UP000054217">
    <property type="component" value="Unassembled WGS sequence"/>
</dbReference>
<dbReference type="EMBL" id="KN832027">
    <property type="protein sequence ID" value="KIN97549.1"/>
    <property type="molecule type" value="Genomic_DNA"/>
</dbReference>
<feature type="domain" description="RNA polymerase Rpb1" evidence="2">
    <location>
        <begin position="113"/>
        <end position="168"/>
    </location>
</feature>
<dbReference type="Gene3D" id="3.30.1360.140">
    <property type="match status" value="1"/>
</dbReference>
<feature type="region of interest" description="Disordered" evidence="1">
    <location>
        <begin position="253"/>
        <end position="272"/>
    </location>
</feature>
<evidence type="ECO:0000313" key="3">
    <source>
        <dbReference type="EMBL" id="KIN97549.1"/>
    </source>
</evidence>
<gene>
    <name evidence="3" type="ORF">M404DRAFT_32169</name>
</gene>
<dbReference type="Pfam" id="PF04990">
    <property type="entry name" value="RNA_pol_Rpb1_7"/>
    <property type="match status" value="1"/>
</dbReference>
<dbReference type="GO" id="GO:0003677">
    <property type="term" value="F:DNA binding"/>
    <property type="evidence" value="ECO:0007669"/>
    <property type="project" value="InterPro"/>
</dbReference>
<dbReference type="HOGENOM" id="CLU_1023488_0_0_1"/>
<dbReference type="GO" id="GO:0006351">
    <property type="term" value="P:DNA-templated transcription"/>
    <property type="evidence" value="ECO:0007669"/>
    <property type="project" value="InterPro"/>
</dbReference>
<name>A0A0C3N903_PISTI</name>
<dbReference type="STRING" id="870435.A0A0C3N903"/>
<reference evidence="3 4" key="1">
    <citation type="submission" date="2014-04" db="EMBL/GenBank/DDBJ databases">
        <authorList>
            <consortium name="DOE Joint Genome Institute"/>
            <person name="Kuo A."/>
            <person name="Kohler A."/>
            <person name="Costa M.D."/>
            <person name="Nagy L.G."/>
            <person name="Floudas D."/>
            <person name="Copeland A."/>
            <person name="Barry K.W."/>
            <person name="Cichocki N."/>
            <person name="Veneault-Fourrey C."/>
            <person name="LaButti K."/>
            <person name="Lindquist E.A."/>
            <person name="Lipzen A."/>
            <person name="Lundell T."/>
            <person name="Morin E."/>
            <person name="Murat C."/>
            <person name="Sun H."/>
            <person name="Tunlid A."/>
            <person name="Henrissat B."/>
            <person name="Grigoriev I.V."/>
            <person name="Hibbett D.S."/>
            <person name="Martin F."/>
            <person name="Nordberg H.P."/>
            <person name="Cantor M.N."/>
            <person name="Hua S.X."/>
        </authorList>
    </citation>
    <scope>NUCLEOTIDE SEQUENCE [LARGE SCALE GENOMIC DNA]</scope>
    <source>
        <strain evidence="3 4">Marx 270</strain>
    </source>
</reference>
<organism evidence="3 4">
    <name type="scientific">Pisolithus tinctorius Marx 270</name>
    <dbReference type="NCBI Taxonomy" id="870435"/>
    <lineage>
        <taxon>Eukaryota</taxon>
        <taxon>Fungi</taxon>
        <taxon>Dikarya</taxon>
        <taxon>Basidiomycota</taxon>
        <taxon>Agaricomycotina</taxon>
        <taxon>Agaricomycetes</taxon>
        <taxon>Agaricomycetidae</taxon>
        <taxon>Boletales</taxon>
        <taxon>Sclerodermatineae</taxon>
        <taxon>Pisolithaceae</taxon>
        <taxon>Pisolithus</taxon>
    </lineage>
</organism>
<dbReference type="SUPFAM" id="SSF64484">
    <property type="entry name" value="beta and beta-prime subunits of DNA dependent RNA-polymerase"/>
    <property type="match status" value="1"/>
</dbReference>
<dbReference type="GO" id="GO:0003899">
    <property type="term" value="F:DNA-directed RNA polymerase activity"/>
    <property type="evidence" value="ECO:0007669"/>
    <property type="project" value="UniProtKB-EC"/>
</dbReference>
<accession>A0A0C3N903</accession>
<sequence length="272" mass="31575">MEHRRRCVSQNRIHIVFAGVLLDGAHTHLVIEDEDIRVRVTRRLISIDESPLELEMKPHEEYARHAQDHSTQPIINTFHYAGVFSKNVALDAPRLKEIINVATNIENMFAKSSLTHCFKLWYDLDPTSTIIKDSIVIEFFFALPDEEMESKIHLKSPWLLQLAFDHARRVNWYAKLDEEYSMLDHSLTPHYRYAKLDEEYARLVQDHRMQSLMKNMPALYGSTYAKPDCSFPLAQTAFSPHVAVVHFPSRRQPNSPLQYAKPGRSFSLTQTA</sequence>
<evidence type="ECO:0000256" key="1">
    <source>
        <dbReference type="SAM" id="MobiDB-lite"/>
    </source>
</evidence>
<reference evidence="4" key="2">
    <citation type="submission" date="2015-01" db="EMBL/GenBank/DDBJ databases">
        <title>Evolutionary Origins and Diversification of the Mycorrhizal Mutualists.</title>
        <authorList>
            <consortium name="DOE Joint Genome Institute"/>
            <consortium name="Mycorrhizal Genomics Consortium"/>
            <person name="Kohler A."/>
            <person name="Kuo A."/>
            <person name="Nagy L.G."/>
            <person name="Floudas D."/>
            <person name="Copeland A."/>
            <person name="Barry K.W."/>
            <person name="Cichocki N."/>
            <person name="Veneault-Fourrey C."/>
            <person name="LaButti K."/>
            <person name="Lindquist E.A."/>
            <person name="Lipzen A."/>
            <person name="Lundell T."/>
            <person name="Morin E."/>
            <person name="Murat C."/>
            <person name="Riley R."/>
            <person name="Ohm R."/>
            <person name="Sun H."/>
            <person name="Tunlid A."/>
            <person name="Henrissat B."/>
            <person name="Grigoriev I.V."/>
            <person name="Hibbett D.S."/>
            <person name="Martin F."/>
        </authorList>
    </citation>
    <scope>NUCLEOTIDE SEQUENCE [LARGE SCALE GENOMIC DNA]</scope>
    <source>
        <strain evidence="4">Marx 270</strain>
    </source>
</reference>
<protein>
    <recommendedName>
        <fullName evidence="2">RNA polymerase Rpb1 domain-containing protein</fullName>
    </recommendedName>
</protein>